<feature type="region of interest" description="Disordered" evidence="2">
    <location>
        <begin position="72"/>
        <end position="91"/>
    </location>
</feature>
<organism evidence="4">
    <name type="scientific">marine sediment metagenome</name>
    <dbReference type="NCBI Taxonomy" id="412755"/>
    <lineage>
        <taxon>unclassified sequences</taxon>
        <taxon>metagenomes</taxon>
        <taxon>ecological metagenomes</taxon>
    </lineage>
</organism>
<feature type="non-terminal residue" evidence="4">
    <location>
        <position position="91"/>
    </location>
</feature>
<dbReference type="InterPro" id="IPR029061">
    <property type="entry name" value="THDP-binding"/>
</dbReference>
<evidence type="ECO:0000256" key="2">
    <source>
        <dbReference type="SAM" id="MobiDB-lite"/>
    </source>
</evidence>
<evidence type="ECO:0000259" key="3">
    <source>
        <dbReference type="Pfam" id="PF01855"/>
    </source>
</evidence>
<dbReference type="PANTHER" id="PTHR32154">
    <property type="entry name" value="PYRUVATE-FLAVODOXIN OXIDOREDUCTASE-RELATED"/>
    <property type="match status" value="1"/>
</dbReference>
<dbReference type="InterPro" id="IPR002880">
    <property type="entry name" value="Pyrv_Fd/Flavodoxin_OxRdtase_N"/>
</dbReference>
<sequence length="91" mass="9598">MARRLPEVGGVYLQMEDEIGAISAIIGSSWGGKLTMTATSGPGFSLMQENIGYAIMTETPCVIVNVQRAGPSTGQATKAAQGDFMQTRWGT</sequence>
<dbReference type="GO" id="GO:0016491">
    <property type="term" value="F:oxidoreductase activity"/>
    <property type="evidence" value="ECO:0007669"/>
    <property type="project" value="UniProtKB-KW"/>
</dbReference>
<gene>
    <name evidence="4" type="ORF">S03H2_26416</name>
</gene>
<keyword evidence="1" id="KW-0560">Oxidoreductase</keyword>
<comment type="caution">
    <text evidence="4">The sequence shown here is derived from an EMBL/GenBank/DDBJ whole genome shotgun (WGS) entry which is preliminary data.</text>
</comment>
<dbReference type="Pfam" id="PF01855">
    <property type="entry name" value="POR_N"/>
    <property type="match status" value="1"/>
</dbReference>
<feature type="domain" description="Pyruvate flavodoxin/ferredoxin oxidoreductase pyrimidine binding" evidence="3">
    <location>
        <begin position="6"/>
        <end position="88"/>
    </location>
</feature>
<dbReference type="PANTHER" id="PTHR32154:SF14">
    <property type="entry name" value="2-OXOGLUTARATE SYNTHASE SUBUNIT KORA"/>
    <property type="match status" value="1"/>
</dbReference>
<dbReference type="CDD" id="cd07034">
    <property type="entry name" value="TPP_PYR_PFOR_IOR-alpha_like"/>
    <property type="match status" value="1"/>
</dbReference>
<proteinExistence type="predicted"/>
<dbReference type="EMBL" id="BARU01015310">
    <property type="protein sequence ID" value="GAH50558.1"/>
    <property type="molecule type" value="Genomic_DNA"/>
</dbReference>
<dbReference type="GO" id="GO:0006979">
    <property type="term" value="P:response to oxidative stress"/>
    <property type="evidence" value="ECO:0007669"/>
    <property type="project" value="TreeGrafter"/>
</dbReference>
<dbReference type="AlphaFoldDB" id="X1HZ43"/>
<evidence type="ECO:0000256" key="1">
    <source>
        <dbReference type="ARBA" id="ARBA00023002"/>
    </source>
</evidence>
<dbReference type="InterPro" id="IPR050722">
    <property type="entry name" value="Pyruvate:ferred/Flavod_OxRd"/>
</dbReference>
<dbReference type="Gene3D" id="3.40.50.970">
    <property type="match status" value="1"/>
</dbReference>
<accession>X1HZ43</accession>
<protein>
    <recommendedName>
        <fullName evidence="3">Pyruvate flavodoxin/ferredoxin oxidoreductase pyrimidine binding domain-containing protein</fullName>
    </recommendedName>
</protein>
<evidence type="ECO:0000313" key="4">
    <source>
        <dbReference type="EMBL" id="GAH50558.1"/>
    </source>
</evidence>
<name>X1HZ43_9ZZZZ</name>
<reference evidence="4" key="1">
    <citation type="journal article" date="2014" name="Front. Microbiol.">
        <title>High frequency of phylogenetically diverse reductive dehalogenase-homologous genes in deep subseafloor sedimentary metagenomes.</title>
        <authorList>
            <person name="Kawai M."/>
            <person name="Futagami T."/>
            <person name="Toyoda A."/>
            <person name="Takaki Y."/>
            <person name="Nishi S."/>
            <person name="Hori S."/>
            <person name="Arai W."/>
            <person name="Tsubouchi T."/>
            <person name="Morono Y."/>
            <person name="Uchiyama I."/>
            <person name="Ito T."/>
            <person name="Fujiyama A."/>
            <person name="Inagaki F."/>
            <person name="Takami H."/>
        </authorList>
    </citation>
    <scope>NUCLEOTIDE SEQUENCE</scope>
    <source>
        <strain evidence="4">Expedition CK06-06</strain>
    </source>
</reference>
<dbReference type="SUPFAM" id="SSF52518">
    <property type="entry name" value="Thiamin diphosphate-binding fold (THDP-binding)"/>
    <property type="match status" value="1"/>
</dbReference>